<reference evidence="2 3" key="1">
    <citation type="journal article" date="2016" name="Nat. Commun.">
        <title>Thousands of microbial genomes shed light on interconnected biogeochemical processes in an aquifer system.</title>
        <authorList>
            <person name="Anantharaman K."/>
            <person name="Brown C.T."/>
            <person name="Hug L.A."/>
            <person name="Sharon I."/>
            <person name="Castelle C.J."/>
            <person name="Probst A.J."/>
            <person name="Thomas B.C."/>
            <person name="Singh A."/>
            <person name="Wilkins M.J."/>
            <person name="Karaoz U."/>
            <person name="Brodie E.L."/>
            <person name="Williams K.H."/>
            <person name="Hubbard S.S."/>
            <person name="Banfield J.F."/>
        </authorList>
    </citation>
    <scope>NUCLEOTIDE SEQUENCE [LARGE SCALE GENOMIC DNA]</scope>
</reference>
<dbReference type="STRING" id="1817768.A3A87_03220"/>
<protein>
    <submittedName>
        <fullName evidence="2">Uncharacterized protein</fullName>
    </submittedName>
</protein>
<name>A0A1F6U1A3_9PROT</name>
<evidence type="ECO:0000256" key="1">
    <source>
        <dbReference type="SAM" id="SignalP"/>
    </source>
</evidence>
<feature type="signal peptide" evidence="1">
    <location>
        <begin position="1"/>
        <end position="31"/>
    </location>
</feature>
<feature type="chain" id="PRO_5009526936" evidence="1">
    <location>
        <begin position="32"/>
        <end position="467"/>
    </location>
</feature>
<evidence type="ECO:0000313" key="2">
    <source>
        <dbReference type="EMBL" id="OGI51146.1"/>
    </source>
</evidence>
<evidence type="ECO:0000313" key="3">
    <source>
        <dbReference type="Proteomes" id="UP000179037"/>
    </source>
</evidence>
<gene>
    <name evidence="2" type="ORF">A3A87_03220</name>
</gene>
<proteinExistence type="predicted"/>
<accession>A0A1F6U1A3</accession>
<organism evidence="2 3">
    <name type="scientific">Candidatus Muproteobacteria bacterium RIFCSPLOWO2_01_FULL_60_18</name>
    <dbReference type="NCBI Taxonomy" id="1817768"/>
    <lineage>
        <taxon>Bacteria</taxon>
        <taxon>Pseudomonadati</taxon>
        <taxon>Pseudomonadota</taxon>
        <taxon>Candidatus Muproteobacteria</taxon>
    </lineage>
</organism>
<dbReference type="AlphaFoldDB" id="A0A1F6U1A3"/>
<dbReference type="Proteomes" id="UP000179037">
    <property type="component" value="Unassembled WGS sequence"/>
</dbReference>
<dbReference type="EMBL" id="MFTC01000050">
    <property type="protein sequence ID" value="OGI51146.1"/>
    <property type="molecule type" value="Genomic_DNA"/>
</dbReference>
<keyword evidence="1" id="KW-0732">Signal</keyword>
<sequence>MAMSGMRQKLFGLASVFLCAFLAFVSGSALAQSPVTINLLTTKTSYLVGEPVKLEIRVANDSGASVIAPLGFFERRFDFDLTFIGPDQKVIRFRNLGGGVEPGPPFYLQGKEAVEVEVILPLPDGQVSYIVDDARISYDLSQTGAYRAFVSAPLVTFSSFLVDPDTGKRYAFLDDPGYASFDPLQSNAVAFEIVPLQAPVTASLKVTAKKITTGPGSNPGTKKTPLENLPLRLFRKAAVAAQFQPVNHKTYALVWENIAPVASTTTDAQGAAVFTGIARDDYVVIGRNAGSPDFQFIGSPIGADDTGWQTGSLQKHLVVIEKADKTQVPAKTTRLTGSELLIFEPEFVLWDSSQELYPIVFESSGDWGVSTSVAPPEGFVADYSSLNATVSSSTQAVQFTVTDVGSRWENTQVTHRVTHKGKSTIVKTWIGVKLSKALAAQKNLGVWGHDKDPGTFVGGKKQPPKEK</sequence>
<comment type="caution">
    <text evidence="2">The sequence shown here is derived from an EMBL/GenBank/DDBJ whole genome shotgun (WGS) entry which is preliminary data.</text>
</comment>